<dbReference type="EMBL" id="JBHSMJ010000017">
    <property type="protein sequence ID" value="MFC5449108.1"/>
    <property type="molecule type" value="Genomic_DNA"/>
</dbReference>
<keyword evidence="1" id="KW-0472">Membrane</keyword>
<evidence type="ECO:0000256" key="1">
    <source>
        <dbReference type="SAM" id="Phobius"/>
    </source>
</evidence>
<dbReference type="Proteomes" id="UP001596044">
    <property type="component" value="Unassembled WGS sequence"/>
</dbReference>
<keyword evidence="3" id="KW-1185">Reference proteome</keyword>
<reference evidence="3" key="1">
    <citation type="journal article" date="2019" name="Int. J. Syst. Evol. Microbiol.">
        <title>The Global Catalogue of Microorganisms (GCM) 10K type strain sequencing project: providing services to taxonomists for standard genome sequencing and annotation.</title>
        <authorList>
            <consortium name="The Broad Institute Genomics Platform"/>
            <consortium name="The Broad Institute Genome Sequencing Center for Infectious Disease"/>
            <person name="Wu L."/>
            <person name="Ma J."/>
        </authorList>
    </citation>
    <scope>NUCLEOTIDE SEQUENCE [LARGE SCALE GENOMIC DNA]</scope>
    <source>
        <strain evidence="3">KACC 11904</strain>
    </source>
</reference>
<evidence type="ECO:0000313" key="2">
    <source>
        <dbReference type="EMBL" id="MFC5449108.1"/>
    </source>
</evidence>
<protein>
    <submittedName>
        <fullName evidence="2">Uncharacterized protein</fullName>
    </submittedName>
</protein>
<evidence type="ECO:0000313" key="3">
    <source>
        <dbReference type="Proteomes" id="UP001596044"/>
    </source>
</evidence>
<proteinExistence type="predicted"/>
<gene>
    <name evidence="2" type="ORF">ACFPOG_12620</name>
</gene>
<comment type="caution">
    <text evidence="2">The sequence shown here is derived from an EMBL/GenBank/DDBJ whole genome shotgun (WGS) entry which is preliminary data.</text>
</comment>
<name>A0ABW0K8K2_9BACL</name>
<feature type="transmembrane region" description="Helical" evidence="1">
    <location>
        <begin position="6"/>
        <end position="22"/>
    </location>
</feature>
<organism evidence="2 3">
    <name type="scientific">Paenibacillus aestuarii</name>
    <dbReference type="NCBI Taxonomy" id="516965"/>
    <lineage>
        <taxon>Bacteria</taxon>
        <taxon>Bacillati</taxon>
        <taxon>Bacillota</taxon>
        <taxon>Bacilli</taxon>
        <taxon>Bacillales</taxon>
        <taxon>Paenibacillaceae</taxon>
        <taxon>Paenibacillus</taxon>
    </lineage>
</organism>
<sequence length="48" mass="5114">MDKLVLGIIITIILIGSAFWLFNNDNGVGKGLDQGGQNVKAKIIEATN</sequence>
<keyword evidence="1" id="KW-0812">Transmembrane</keyword>
<accession>A0ABW0K8K2</accession>
<keyword evidence="1" id="KW-1133">Transmembrane helix</keyword>
<dbReference type="RefSeq" id="WP_377524717.1">
    <property type="nucleotide sequence ID" value="NZ_JBHSMJ010000017.1"/>
</dbReference>